<sequence>MVGAAFAGIAAMLTRRRTHAMQARPFTSNGLRIVNIDEARAYGLYSDHRPMHTTSEEQ</sequence>
<accession>A0ABM7TZ84</accession>
<keyword evidence="2" id="KW-1185">Reference proteome</keyword>
<dbReference type="EMBL" id="AP024957">
    <property type="protein sequence ID" value="BCZ84066.1"/>
    <property type="molecule type" value="Genomic_DNA"/>
</dbReference>
<dbReference type="Proteomes" id="UP001319874">
    <property type="component" value="Chromosome 3"/>
</dbReference>
<gene>
    <name evidence="1" type="ORF">PTKU64_77410</name>
</gene>
<protein>
    <submittedName>
        <fullName evidence="1">Uncharacterized protein</fullName>
    </submittedName>
</protein>
<name>A0ABM7TZ84_9BURK</name>
<reference evidence="1 2" key="1">
    <citation type="journal article" date="2022" name="Front. Microbiol.">
        <title>Identification and characterization of a novel class of self-sufficient cytochrome P450 hydroxylase involved in cyclohexanecarboxylate degradation in Paraburkholderia terrae strain KU-64.</title>
        <authorList>
            <person name="Yamamoto T."/>
            <person name="Hasegawa Y."/>
            <person name="Iwaki H."/>
        </authorList>
    </citation>
    <scope>NUCLEOTIDE SEQUENCE [LARGE SCALE GENOMIC DNA]</scope>
    <source>
        <strain evidence="1 2">KU-64</strain>
    </source>
</reference>
<evidence type="ECO:0000313" key="2">
    <source>
        <dbReference type="Proteomes" id="UP001319874"/>
    </source>
</evidence>
<organism evidence="1 2">
    <name type="scientific">Paraburkholderia terrae</name>
    <dbReference type="NCBI Taxonomy" id="311230"/>
    <lineage>
        <taxon>Bacteria</taxon>
        <taxon>Pseudomonadati</taxon>
        <taxon>Pseudomonadota</taxon>
        <taxon>Betaproteobacteria</taxon>
        <taxon>Burkholderiales</taxon>
        <taxon>Burkholderiaceae</taxon>
        <taxon>Paraburkholderia</taxon>
    </lineage>
</organism>
<evidence type="ECO:0000313" key="1">
    <source>
        <dbReference type="EMBL" id="BCZ84066.1"/>
    </source>
</evidence>
<proteinExistence type="predicted"/>